<name>A0A645GK41_9ZZZZ</name>
<comment type="caution">
    <text evidence="1">The sequence shown here is derived from an EMBL/GenBank/DDBJ whole genome shotgun (WGS) entry which is preliminary data.</text>
</comment>
<dbReference type="SUPFAM" id="SSF89392">
    <property type="entry name" value="Prokaryotic lipoproteins and lipoprotein localization factors"/>
    <property type="match status" value="1"/>
</dbReference>
<dbReference type="InterPro" id="IPR029046">
    <property type="entry name" value="LolA/LolB/LppX"/>
</dbReference>
<dbReference type="PANTHER" id="PTHR35869">
    <property type="entry name" value="OUTER-MEMBRANE LIPOPROTEIN CARRIER PROTEIN"/>
    <property type="match status" value="1"/>
</dbReference>
<sequence length="203" mass="23279">MKKIPIILFYIVLLNYSLLSQVQYDKNTVYKNLITKYGKINTIAVVLEESGNNLVLKAKRGNKYNISMSGINVISDGKTIWTYNPMIKNVVISNFVADMSGLTLDYFFFNVIEKLQPVALKTEVSTSKKKRLILELQAKDKNMEIQKVNLFINEKISNITAIEVTTKSNVQKWTIKNLDINKTMPDTLFLFKTPKGVEEIDMR</sequence>
<proteinExistence type="predicted"/>
<dbReference type="CDD" id="cd16325">
    <property type="entry name" value="LolA"/>
    <property type="match status" value="1"/>
</dbReference>
<reference evidence="1" key="1">
    <citation type="submission" date="2019-08" db="EMBL/GenBank/DDBJ databases">
        <authorList>
            <person name="Kucharzyk K."/>
            <person name="Murdoch R.W."/>
            <person name="Higgins S."/>
            <person name="Loffler F."/>
        </authorList>
    </citation>
    <scope>NUCLEOTIDE SEQUENCE</scope>
</reference>
<dbReference type="Gene3D" id="2.50.20.10">
    <property type="entry name" value="Lipoprotein localisation LolA/LolB/LppX"/>
    <property type="match status" value="1"/>
</dbReference>
<dbReference type="AlphaFoldDB" id="A0A645GK41"/>
<dbReference type="PANTHER" id="PTHR35869:SF1">
    <property type="entry name" value="OUTER-MEMBRANE LIPOPROTEIN CARRIER PROTEIN"/>
    <property type="match status" value="1"/>
</dbReference>
<dbReference type="Pfam" id="PF03548">
    <property type="entry name" value="LolA"/>
    <property type="match status" value="1"/>
</dbReference>
<dbReference type="EMBL" id="VSSQ01077090">
    <property type="protein sequence ID" value="MPN27267.1"/>
    <property type="molecule type" value="Genomic_DNA"/>
</dbReference>
<protein>
    <submittedName>
        <fullName evidence="1">Outer-membrane lipoprotein carrier protein</fullName>
    </submittedName>
</protein>
<evidence type="ECO:0000313" key="1">
    <source>
        <dbReference type="EMBL" id="MPN27267.1"/>
    </source>
</evidence>
<organism evidence="1">
    <name type="scientific">bioreactor metagenome</name>
    <dbReference type="NCBI Taxonomy" id="1076179"/>
    <lineage>
        <taxon>unclassified sequences</taxon>
        <taxon>metagenomes</taxon>
        <taxon>ecological metagenomes</taxon>
    </lineage>
</organism>
<gene>
    <name evidence="1" type="primary">lolA_14</name>
    <name evidence="1" type="ORF">SDC9_174697</name>
</gene>
<keyword evidence="1" id="KW-0449">Lipoprotein</keyword>
<accession>A0A645GK41</accession>
<dbReference type="InterPro" id="IPR004564">
    <property type="entry name" value="OM_lipoprot_carrier_LolA-like"/>
</dbReference>